<dbReference type="PANTHER" id="PTHR31118:SF12">
    <property type="entry name" value="CYCLASE-LIKE PROTEIN 2"/>
    <property type="match status" value="1"/>
</dbReference>
<comment type="caution">
    <text evidence="1">The sequence shown here is derived from an EMBL/GenBank/DDBJ whole genome shotgun (WGS) entry which is preliminary data.</text>
</comment>
<keyword evidence="2" id="KW-1185">Reference proteome</keyword>
<dbReference type="Proteomes" id="UP000286931">
    <property type="component" value="Unassembled WGS sequence"/>
</dbReference>
<gene>
    <name evidence="1" type="ORF">EHYA_09755</name>
</gene>
<dbReference type="Pfam" id="PF04199">
    <property type="entry name" value="Cyclase"/>
    <property type="match status" value="1"/>
</dbReference>
<dbReference type="OrthoDB" id="7067800at2"/>
<name>A0A401Z547_9ACTN</name>
<reference evidence="1 2" key="1">
    <citation type="submission" date="2018-12" db="EMBL/GenBank/DDBJ databases">
        <title>Draft genome sequence of Embleya hyalina NBRC 13850T.</title>
        <authorList>
            <person name="Komaki H."/>
            <person name="Hosoyama A."/>
            <person name="Kimura A."/>
            <person name="Ichikawa N."/>
            <person name="Tamura T."/>
        </authorList>
    </citation>
    <scope>NUCLEOTIDE SEQUENCE [LARGE SCALE GENOMIC DNA]</scope>
    <source>
        <strain evidence="1 2">NBRC 13850</strain>
    </source>
</reference>
<dbReference type="SUPFAM" id="SSF102198">
    <property type="entry name" value="Putative cyclase"/>
    <property type="match status" value="1"/>
</dbReference>
<proteinExistence type="predicted"/>
<dbReference type="AlphaFoldDB" id="A0A401Z547"/>
<protein>
    <submittedName>
        <fullName evidence="1">Cyclase</fullName>
    </submittedName>
</protein>
<evidence type="ECO:0000313" key="2">
    <source>
        <dbReference type="Proteomes" id="UP000286931"/>
    </source>
</evidence>
<sequence>MADLTTLATHLLDGSIEVVDLTSPLHAGTPLLALPPEYGQTAPFELEEISRYDDRGPAWYWNNFRTGEHTGTHFDAPNHWISGRDLDDVSQVPVQRLVGPAVVVDKTAEVAADPDYLLDVADIREWESEHGALPDRGWLIYRTGWAARGDDPADFANVDADGPHTPGLTPDAARLLADSGILGMGVETVGTDAGRAFAFDPPFPCHDFFLGADKYGLTQLRNVDRLPVTGAIVIAAPLPIVNGSGSPCRVLALITR</sequence>
<organism evidence="1 2">
    <name type="scientific">Embleya hyalina</name>
    <dbReference type="NCBI Taxonomy" id="516124"/>
    <lineage>
        <taxon>Bacteria</taxon>
        <taxon>Bacillati</taxon>
        <taxon>Actinomycetota</taxon>
        <taxon>Actinomycetes</taxon>
        <taxon>Kitasatosporales</taxon>
        <taxon>Streptomycetaceae</taxon>
        <taxon>Embleya</taxon>
    </lineage>
</organism>
<dbReference type="InterPro" id="IPR007325">
    <property type="entry name" value="KFase/CYL"/>
</dbReference>
<evidence type="ECO:0000313" key="1">
    <source>
        <dbReference type="EMBL" id="GCE01980.1"/>
    </source>
</evidence>
<dbReference type="EMBL" id="BIFH01000055">
    <property type="protein sequence ID" value="GCE01980.1"/>
    <property type="molecule type" value="Genomic_DNA"/>
</dbReference>
<accession>A0A401Z547</accession>
<dbReference type="RefSeq" id="WP_126643542.1">
    <property type="nucleotide sequence ID" value="NZ_BIFH01000055.1"/>
</dbReference>
<dbReference type="GO" id="GO:0004061">
    <property type="term" value="F:arylformamidase activity"/>
    <property type="evidence" value="ECO:0007669"/>
    <property type="project" value="InterPro"/>
</dbReference>
<dbReference type="InterPro" id="IPR037175">
    <property type="entry name" value="KFase_sf"/>
</dbReference>
<dbReference type="PANTHER" id="PTHR31118">
    <property type="entry name" value="CYCLASE-LIKE PROTEIN 2"/>
    <property type="match status" value="1"/>
</dbReference>
<dbReference type="Gene3D" id="3.50.30.50">
    <property type="entry name" value="Putative cyclase"/>
    <property type="match status" value="1"/>
</dbReference>
<dbReference type="GO" id="GO:0019441">
    <property type="term" value="P:L-tryptophan catabolic process to kynurenine"/>
    <property type="evidence" value="ECO:0007669"/>
    <property type="project" value="InterPro"/>
</dbReference>